<dbReference type="InterPro" id="IPR009613">
    <property type="entry name" value="LMF"/>
</dbReference>
<evidence type="ECO:0000256" key="7">
    <source>
        <dbReference type="SAM" id="Phobius"/>
    </source>
</evidence>
<feature type="transmembrane region" description="Helical" evidence="7">
    <location>
        <begin position="74"/>
        <end position="94"/>
    </location>
</feature>
<name>A0A542DG30_AMYCI</name>
<feature type="domain" description="Lipase maturation factor 1/2 N-terminal" evidence="8">
    <location>
        <begin position="124"/>
        <end position="275"/>
    </location>
</feature>
<evidence type="ECO:0000313" key="11">
    <source>
        <dbReference type="Proteomes" id="UP000320876"/>
    </source>
</evidence>
<dbReference type="InterPro" id="IPR057433">
    <property type="entry name" value="LMF1/2_C"/>
</dbReference>
<feature type="transmembrane region" description="Helical" evidence="7">
    <location>
        <begin position="257"/>
        <end position="279"/>
    </location>
</feature>
<evidence type="ECO:0000256" key="2">
    <source>
        <dbReference type="ARBA" id="ARBA00005512"/>
    </source>
</evidence>
<feature type="transmembrane region" description="Helical" evidence="7">
    <location>
        <begin position="22"/>
        <end position="42"/>
    </location>
</feature>
<dbReference type="PANTHER" id="PTHR14463:SF10">
    <property type="entry name" value="LIPASE MATURATION FACTOR 1"/>
    <property type="match status" value="1"/>
</dbReference>
<organism evidence="10 11">
    <name type="scientific">Amycolatopsis cihanbeyliensis</name>
    <dbReference type="NCBI Taxonomy" id="1128664"/>
    <lineage>
        <taxon>Bacteria</taxon>
        <taxon>Bacillati</taxon>
        <taxon>Actinomycetota</taxon>
        <taxon>Actinomycetes</taxon>
        <taxon>Pseudonocardiales</taxon>
        <taxon>Pseudonocardiaceae</taxon>
        <taxon>Amycolatopsis</taxon>
    </lineage>
</organism>
<evidence type="ECO:0000256" key="1">
    <source>
        <dbReference type="ARBA" id="ARBA00004477"/>
    </source>
</evidence>
<evidence type="ECO:0000256" key="3">
    <source>
        <dbReference type="ARBA" id="ARBA00022692"/>
    </source>
</evidence>
<dbReference type="AlphaFoldDB" id="A0A542DG30"/>
<feature type="domain" description="Lipase maturation factor 1/2 C-terminal" evidence="9">
    <location>
        <begin position="331"/>
        <end position="467"/>
    </location>
</feature>
<accession>A0A542DG30</accession>
<reference evidence="10 11" key="1">
    <citation type="submission" date="2019-06" db="EMBL/GenBank/DDBJ databases">
        <title>Sequencing the genomes of 1000 actinobacteria strains.</title>
        <authorList>
            <person name="Klenk H.-P."/>
        </authorList>
    </citation>
    <scope>NUCLEOTIDE SEQUENCE [LARGE SCALE GENOMIC DNA]</scope>
    <source>
        <strain evidence="10 11">DSM 45679</strain>
    </source>
</reference>
<keyword evidence="11" id="KW-1185">Reference proteome</keyword>
<feature type="transmembrane region" description="Helical" evidence="7">
    <location>
        <begin position="291"/>
        <end position="309"/>
    </location>
</feature>
<keyword evidence="6 7" id="KW-0472">Membrane</keyword>
<keyword evidence="5 7" id="KW-1133">Transmembrane helix</keyword>
<comment type="caution">
    <text evidence="10">The sequence shown here is derived from an EMBL/GenBank/DDBJ whole genome shotgun (WGS) entry which is preliminary data.</text>
</comment>
<protein>
    <submittedName>
        <fullName evidence="10">Lipase maturation factor</fullName>
    </submittedName>
</protein>
<dbReference type="PANTHER" id="PTHR14463">
    <property type="entry name" value="LIPASE MATURATION FACTOR"/>
    <property type="match status" value="1"/>
</dbReference>
<feature type="transmembrane region" description="Helical" evidence="7">
    <location>
        <begin position="100"/>
        <end position="124"/>
    </location>
</feature>
<evidence type="ECO:0000259" key="8">
    <source>
        <dbReference type="Pfam" id="PF06762"/>
    </source>
</evidence>
<dbReference type="Pfam" id="PF25179">
    <property type="entry name" value="LMF1_C"/>
    <property type="match status" value="1"/>
</dbReference>
<sequence length="491" mass="55364">MVAWDWLADADYWTSRLVFQRLLAALYLVAFLSAANQFRALLGEHGITPIPRFLRSVPFRRAPSVFHLHYSDRFFAVLAWTGVLVSGALLLGLADAAPVWLALLLWAVPWALYLSIVNVGQVWYGYGWESLLVETGFLAIFLGPAHVAPPVLVLWLMRWLLFRVEFGAGLIKIRGDPCWRDLTCLYYHHETQPIPGPLSWYFHHLPKPLHKVEVLASHLAQLVVPFALFAPQPIATAAAAIVIVTQAWLMLSGNFSWLNAVTIVLALSVVDDSVFAPLLPNPPGNLTDPPLWHLALVFAVVALVMVLSYQPVRNLLSRRQLMNYSFTSLRLVNTYGAFGSIGRTRHEVVIEGTRDTELTEDTAWREYEFKGKPGDPYRRPRQVAPYHLRLDWQLWFAALSAQQARGWLPGLAAKLLAGDRDTLKLVARDPFPGSSPRFLRATLYRYRFTTWRERGESGAWWVREPVSPVLRTCRLAEDGDVVPAATGSQET</sequence>
<dbReference type="Pfam" id="PF06762">
    <property type="entry name" value="LMF1"/>
    <property type="match status" value="1"/>
</dbReference>
<dbReference type="GO" id="GO:0051604">
    <property type="term" value="P:protein maturation"/>
    <property type="evidence" value="ECO:0007669"/>
    <property type="project" value="InterPro"/>
</dbReference>
<dbReference type="EMBL" id="VFML01000001">
    <property type="protein sequence ID" value="TQJ02039.1"/>
    <property type="molecule type" value="Genomic_DNA"/>
</dbReference>
<evidence type="ECO:0000256" key="5">
    <source>
        <dbReference type="ARBA" id="ARBA00022989"/>
    </source>
</evidence>
<dbReference type="Proteomes" id="UP000320876">
    <property type="component" value="Unassembled WGS sequence"/>
</dbReference>
<keyword evidence="4" id="KW-0256">Endoplasmic reticulum</keyword>
<evidence type="ECO:0000256" key="6">
    <source>
        <dbReference type="ARBA" id="ARBA00023136"/>
    </source>
</evidence>
<gene>
    <name evidence="10" type="ORF">FB471_1756</name>
</gene>
<feature type="transmembrane region" description="Helical" evidence="7">
    <location>
        <begin position="136"/>
        <end position="157"/>
    </location>
</feature>
<evidence type="ECO:0000259" key="9">
    <source>
        <dbReference type="Pfam" id="PF25179"/>
    </source>
</evidence>
<comment type="similarity">
    <text evidence="2">Belongs to the lipase maturation factor family.</text>
</comment>
<evidence type="ECO:0000313" key="10">
    <source>
        <dbReference type="EMBL" id="TQJ02039.1"/>
    </source>
</evidence>
<comment type="subcellular location">
    <subcellularLocation>
        <location evidence="1">Endoplasmic reticulum membrane</location>
        <topology evidence="1">Multi-pass membrane protein</topology>
    </subcellularLocation>
</comment>
<proteinExistence type="inferred from homology"/>
<dbReference type="InterPro" id="IPR057434">
    <property type="entry name" value="LMF1/2_N"/>
</dbReference>
<keyword evidence="3 7" id="KW-0812">Transmembrane</keyword>
<evidence type="ECO:0000256" key="4">
    <source>
        <dbReference type="ARBA" id="ARBA00022824"/>
    </source>
</evidence>